<dbReference type="PANTHER" id="PTHR30363">
    <property type="entry name" value="HTH-TYPE TRANSCRIPTIONAL REGULATOR SRLR-RELATED"/>
    <property type="match status" value="1"/>
</dbReference>
<dbReference type="Proteomes" id="UP000727490">
    <property type="component" value="Unassembled WGS sequence"/>
</dbReference>
<name>A0A951IWU8_9BACT</name>
<dbReference type="EMBL" id="RPHB01000005">
    <property type="protein sequence ID" value="MBW3468328.1"/>
    <property type="molecule type" value="Genomic_DNA"/>
</dbReference>
<dbReference type="AlphaFoldDB" id="A0A951IWU8"/>
<reference evidence="5 6" key="1">
    <citation type="journal article" date="2020" name="Syst. Appl. Microbiol.">
        <title>Arthrospiribacter ruber gen. nov., sp. nov., a novel bacterium isolated from Arthrospira cultures.</title>
        <authorList>
            <person name="Waleron M."/>
            <person name="Misztak A."/>
            <person name="Waleron M.M."/>
            <person name="Furmaniak M."/>
            <person name="Mrozik A."/>
            <person name="Waleron K."/>
        </authorList>
    </citation>
    <scope>NUCLEOTIDE SEQUENCE [LARGE SCALE GENOMIC DNA]</scope>
    <source>
        <strain evidence="5 6">DPMB0001</strain>
    </source>
</reference>
<dbReference type="InterPro" id="IPR050313">
    <property type="entry name" value="Carb_Metab_HTH_regulators"/>
</dbReference>
<dbReference type="InterPro" id="IPR001034">
    <property type="entry name" value="DeoR_HTH"/>
</dbReference>
<keyword evidence="6" id="KW-1185">Reference proteome</keyword>
<dbReference type="PROSITE" id="PS51000">
    <property type="entry name" value="HTH_DEOR_2"/>
    <property type="match status" value="1"/>
</dbReference>
<evidence type="ECO:0000313" key="6">
    <source>
        <dbReference type="Proteomes" id="UP000727490"/>
    </source>
</evidence>
<evidence type="ECO:0000313" key="5">
    <source>
        <dbReference type="EMBL" id="MBW3468328.1"/>
    </source>
</evidence>
<dbReference type="GO" id="GO:0003700">
    <property type="term" value="F:DNA-binding transcription factor activity"/>
    <property type="evidence" value="ECO:0007669"/>
    <property type="project" value="InterPro"/>
</dbReference>
<sequence length="248" mass="27587">MLKEERHKLILGEVNLHNRVLLSDLGENLNVSIDTVRRDVKELDADRKLKKVHGGAIATGFLASNGQQAVFLQNEKQKIAEKAVSLLKEGQVILMSGGTTNLEVVRFFPRKTPLTVLTPSLQVATELLNYQNIEVIFLGGRLDHESKFAIGGTVIHTLSQIKADICFLGTGYLDPEFGLTEIDWEVVQVKRAMITASKKVALLCVSNKLFSTQRYKTCDLASVDILITELDPDSKKLDPFKQDIETII</sequence>
<keyword evidence="1" id="KW-0805">Transcription regulation</keyword>
<feature type="domain" description="HTH deoR-type" evidence="4">
    <location>
        <begin position="3"/>
        <end position="58"/>
    </location>
</feature>
<comment type="caution">
    <text evidence="5">The sequence shown here is derived from an EMBL/GenBank/DDBJ whole genome shotgun (WGS) entry which is preliminary data.</text>
</comment>
<gene>
    <name evidence="5" type="ORF">EGN73_10970</name>
</gene>
<proteinExistence type="predicted"/>
<evidence type="ECO:0000256" key="3">
    <source>
        <dbReference type="ARBA" id="ARBA00023163"/>
    </source>
</evidence>
<evidence type="ECO:0000259" key="4">
    <source>
        <dbReference type="PROSITE" id="PS51000"/>
    </source>
</evidence>
<dbReference type="PANTHER" id="PTHR30363:SF44">
    <property type="entry name" value="AGA OPERON TRANSCRIPTIONAL REPRESSOR-RELATED"/>
    <property type="match status" value="1"/>
</dbReference>
<dbReference type="Pfam" id="PF08220">
    <property type="entry name" value="HTH_DeoR"/>
    <property type="match status" value="1"/>
</dbReference>
<dbReference type="PROSITE" id="PS00894">
    <property type="entry name" value="HTH_DEOR_1"/>
    <property type="match status" value="1"/>
</dbReference>
<accession>A0A951IWU8</accession>
<dbReference type="GO" id="GO:0003677">
    <property type="term" value="F:DNA binding"/>
    <property type="evidence" value="ECO:0007669"/>
    <property type="project" value="UniProtKB-KW"/>
</dbReference>
<dbReference type="InterPro" id="IPR014036">
    <property type="entry name" value="DeoR-like_C"/>
</dbReference>
<dbReference type="RefSeq" id="WP_219289490.1">
    <property type="nucleotide sequence ID" value="NZ_RPHB01000005.1"/>
</dbReference>
<protein>
    <submittedName>
        <fullName evidence="5">DeoR/GlpR transcriptional regulator</fullName>
    </submittedName>
</protein>
<dbReference type="InterPro" id="IPR018356">
    <property type="entry name" value="Tscrpt_reg_HTH_DeoR_CS"/>
</dbReference>
<keyword evidence="2" id="KW-0238">DNA-binding</keyword>
<evidence type="ECO:0000256" key="1">
    <source>
        <dbReference type="ARBA" id="ARBA00023015"/>
    </source>
</evidence>
<keyword evidence="3" id="KW-0804">Transcription</keyword>
<evidence type="ECO:0000256" key="2">
    <source>
        <dbReference type="ARBA" id="ARBA00023125"/>
    </source>
</evidence>
<dbReference type="SMART" id="SM00420">
    <property type="entry name" value="HTH_DEOR"/>
    <property type="match status" value="1"/>
</dbReference>
<organism evidence="5 6">
    <name type="scientific">Arthrospiribacter ruber</name>
    <dbReference type="NCBI Taxonomy" id="2487934"/>
    <lineage>
        <taxon>Bacteria</taxon>
        <taxon>Pseudomonadati</taxon>
        <taxon>Bacteroidota</taxon>
        <taxon>Cytophagia</taxon>
        <taxon>Cytophagales</taxon>
        <taxon>Cyclobacteriaceae</taxon>
        <taxon>Arthrospiribacter</taxon>
    </lineage>
</organism>
<dbReference type="SMART" id="SM01134">
    <property type="entry name" value="DeoRC"/>
    <property type="match status" value="1"/>
</dbReference>
<dbReference type="Pfam" id="PF00455">
    <property type="entry name" value="DeoRC"/>
    <property type="match status" value="1"/>
</dbReference>